<keyword evidence="9" id="KW-1185">Reference proteome</keyword>
<name>A0ABW7G448_9BURK</name>
<proteinExistence type="predicted"/>
<dbReference type="PANTHER" id="PTHR42926:SF1">
    <property type="entry name" value="CIRCADIAN CLOCK OSCILLATOR PROTEIN KAIC 1"/>
    <property type="match status" value="1"/>
</dbReference>
<evidence type="ECO:0000256" key="2">
    <source>
        <dbReference type="ARBA" id="ARBA00022553"/>
    </source>
</evidence>
<dbReference type="Pfam" id="PF06745">
    <property type="entry name" value="ATPase"/>
    <property type="match status" value="2"/>
</dbReference>
<evidence type="ECO:0000256" key="1">
    <source>
        <dbReference type="ARBA" id="ARBA00012513"/>
    </source>
</evidence>
<protein>
    <recommendedName>
        <fullName evidence="1">non-specific serine/threonine protein kinase</fullName>
        <ecNumber evidence="1">2.7.11.1</ecNumber>
    </recommendedName>
</protein>
<evidence type="ECO:0000259" key="7">
    <source>
        <dbReference type="PROSITE" id="PS51146"/>
    </source>
</evidence>
<comment type="caution">
    <text evidence="8">The sequence shown here is derived from an EMBL/GenBank/DDBJ whole genome shotgun (WGS) entry which is preliminary data.</text>
</comment>
<dbReference type="SUPFAM" id="SSF52540">
    <property type="entry name" value="P-loop containing nucleoside triphosphate hydrolases"/>
    <property type="match status" value="2"/>
</dbReference>
<dbReference type="Proteomes" id="UP001606305">
    <property type="component" value="Unassembled WGS sequence"/>
</dbReference>
<evidence type="ECO:0000256" key="5">
    <source>
        <dbReference type="ARBA" id="ARBA00022777"/>
    </source>
</evidence>
<keyword evidence="6" id="KW-0378">Hydrolase</keyword>
<dbReference type="PROSITE" id="PS51146">
    <property type="entry name" value="KAIC"/>
    <property type="match status" value="1"/>
</dbReference>
<keyword evidence="2" id="KW-0597">Phosphoprotein</keyword>
<dbReference type="PIRSF" id="PIRSF039117">
    <property type="entry name" value="KaiC"/>
    <property type="match status" value="1"/>
</dbReference>
<evidence type="ECO:0000256" key="4">
    <source>
        <dbReference type="ARBA" id="ARBA00022737"/>
    </source>
</evidence>
<dbReference type="InterPro" id="IPR030665">
    <property type="entry name" value="KaiC"/>
</dbReference>
<evidence type="ECO:0000256" key="3">
    <source>
        <dbReference type="ARBA" id="ARBA00022679"/>
    </source>
</evidence>
<dbReference type="Gene3D" id="3.40.50.300">
    <property type="entry name" value="P-loop containing nucleotide triphosphate hydrolases"/>
    <property type="match status" value="2"/>
</dbReference>
<dbReference type="PANTHER" id="PTHR42926">
    <property type="match status" value="1"/>
</dbReference>
<dbReference type="EC" id="2.7.11.1" evidence="1"/>
<dbReference type="InterPro" id="IPR014774">
    <property type="entry name" value="KaiC-like_dom"/>
</dbReference>
<dbReference type="InterPro" id="IPR010624">
    <property type="entry name" value="KaiC_dom"/>
</dbReference>
<accession>A0ABW7G448</accession>
<dbReference type="InterPro" id="IPR003593">
    <property type="entry name" value="AAA+_ATPase"/>
</dbReference>
<feature type="domain" description="KaiC" evidence="7">
    <location>
        <begin position="245"/>
        <end position="488"/>
    </location>
</feature>
<keyword evidence="5" id="KW-0418">Kinase</keyword>
<evidence type="ECO:0000313" key="9">
    <source>
        <dbReference type="Proteomes" id="UP001606305"/>
    </source>
</evidence>
<dbReference type="InterPro" id="IPR027417">
    <property type="entry name" value="P-loop_NTPase"/>
</dbReference>
<organism evidence="8 9">
    <name type="scientific">Pelomonas nitida</name>
    <dbReference type="NCBI Taxonomy" id="3299027"/>
    <lineage>
        <taxon>Bacteria</taxon>
        <taxon>Pseudomonadati</taxon>
        <taxon>Pseudomonadota</taxon>
        <taxon>Betaproteobacteria</taxon>
        <taxon>Burkholderiales</taxon>
        <taxon>Sphaerotilaceae</taxon>
        <taxon>Roseateles</taxon>
    </lineage>
</organism>
<evidence type="ECO:0000256" key="6">
    <source>
        <dbReference type="ARBA" id="ARBA00022801"/>
    </source>
</evidence>
<reference evidence="8 9" key="1">
    <citation type="submission" date="2024-09" db="EMBL/GenBank/DDBJ databases">
        <title>Novel species of the genus Pelomonas and Roseateles isolated from streams.</title>
        <authorList>
            <person name="Lu H."/>
        </authorList>
    </citation>
    <scope>NUCLEOTIDE SEQUENCE [LARGE SCALE GENOMIC DNA]</scope>
    <source>
        <strain evidence="8 9">BYS96W</strain>
    </source>
</reference>
<dbReference type="InterPro" id="IPR051347">
    <property type="entry name" value="Circadian_clock_KaiC-rel"/>
</dbReference>
<keyword evidence="4" id="KW-0677">Repeat</keyword>
<dbReference type="SMART" id="SM00382">
    <property type="entry name" value="AAA"/>
    <property type="match status" value="1"/>
</dbReference>
<gene>
    <name evidence="8" type="ORF">ACG00X_07745</name>
</gene>
<dbReference type="EMBL" id="JBIGIA010000005">
    <property type="protein sequence ID" value="MFG6456723.1"/>
    <property type="molecule type" value="Genomic_DNA"/>
</dbReference>
<dbReference type="RefSeq" id="WP_394487501.1">
    <property type="nucleotide sequence ID" value="NZ_JBIGIA010000005.1"/>
</dbReference>
<sequence length="494" mass="53181">MTNVSHQVASVARLRTGIPGLDRILGGGLFQSGVYMIQGLPGCGKTILANQICYSHVKEGGKAIYVTLLAESHSRMIQHLSTLTFFDVNALPSGLSYISAFHELETGGLKGLMSILRREMKPGRGILVLDGLVTAEEAASTDLELKKFVHELQGIAELHECTVLLLTSGYTQRMAAEHTMVDGIIEVEDKLFDVRTERSIQIKKFRGAGPLRGKHAMRIDQTGISVFPRIETLYGGQSVPVQGRRAVTSGVPSLDQLLAIGGIPAASATVALGSTGTGKTTMGIHFIAASSAAEPGLHLGFFEAPDRLRAKARSIGQPLEALEAAGCLELMWQTPGEFMLDEIGDRLLAAVDRTGARRLVIDGLSGFLDAAIYPERINRYFSSLVAELRSRQVTTFMTLETRDALASVVSMPWGVSGLVDNLFFLRFVHDEAQVERLLTIIKMRDTDHHAELRRLQIGATGLRVCDLLAAAGDVIPMAAPAPETRADGGAGSTK</sequence>
<keyword evidence="3" id="KW-0808">Transferase</keyword>
<evidence type="ECO:0000313" key="8">
    <source>
        <dbReference type="EMBL" id="MFG6456723.1"/>
    </source>
</evidence>